<dbReference type="PANTHER" id="PTHR34666:SF1">
    <property type="entry name" value="OS02G0554800 PROTEIN"/>
    <property type="match status" value="1"/>
</dbReference>
<proteinExistence type="predicted"/>
<evidence type="ECO:0000313" key="2">
    <source>
        <dbReference type="Proteomes" id="UP000250235"/>
    </source>
</evidence>
<sequence length="86" mass="9912">MDVLWEDLNEDFPRNCVKMSETNSSCDANSSPGRAVQIRCIEALKLSKSNGHRFSGKKPKILVFIKILKKVLVHRNSRRSIKKRAW</sequence>
<protein>
    <submittedName>
        <fullName evidence="1">Uncharacterized protein</fullName>
    </submittedName>
</protein>
<dbReference type="PANTHER" id="PTHR34666">
    <property type="entry name" value="EXPRESSED PROTEIN"/>
    <property type="match status" value="1"/>
</dbReference>
<organism evidence="1 2">
    <name type="scientific">Dorcoceras hygrometricum</name>
    <dbReference type="NCBI Taxonomy" id="472368"/>
    <lineage>
        <taxon>Eukaryota</taxon>
        <taxon>Viridiplantae</taxon>
        <taxon>Streptophyta</taxon>
        <taxon>Embryophyta</taxon>
        <taxon>Tracheophyta</taxon>
        <taxon>Spermatophyta</taxon>
        <taxon>Magnoliopsida</taxon>
        <taxon>eudicotyledons</taxon>
        <taxon>Gunneridae</taxon>
        <taxon>Pentapetalae</taxon>
        <taxon>asterids</taxon>
        <taxon>lamiids</taxon>
        <taxon>Lamiales</taxon>
        <taxon>Gesneriaceae</taxon>
        <taxon>Didymocarpoideae</taxon>
        <taxon>Trichosporeae</taxon>
        <taxon>Loxocarpinae</taxon>
        <taxon>Dorcoceras</taxon>
    </lineage>
</organism>
<dbReference type="Proteomes" id="UP000250235">
    <property type="component" value="Unassembled WGS sequence"/>
</dbReference>
<accession>A0A2Z7C1X6</accession>
<name>A0A2Z7C1X6_9LAMI</name>
<dbReference type="OrthoDB" id="1917400at2759"/>
<keyword evidence="2" id="KW-1185">Reference proteome</keyword>
<dbReference type="AlphaFoldDB" id="A0A2Z7C1X6"/>
<reference evidence="1 2" key="1">
    <citation type="journal article" date="2015" name="Proc. Natl. Acad. Sci. U.S.A.">
        <title>The resurrection genome of Boea hygrometrica: A blueprint for survival of dehydration.</title>
        <authorList>
            <person name="Xiao L."/>
            <person name="Yang G."/>
            <person name="Zhang L."/>
            <person name="Yang X."/>
            <person name="Zhao S."/>
            <person name="Ji Z."/>
            <person name="Zhou Q."/>
            <person name="Hu M."/>
            <person name="Wang Y."/>
            <person name="Chen M."/>
            <person name="Xu Y."/>
            <person name="Jin H."/>
            <person name="Xiao X."/>
            <person name="Hu G."/>
            <person name="Bao F."/>
            <person name="Hu Y."/>
            <person name="Wan P."/>
            <person name="Li L."/>
            <person name="Deng X."/>
            <person name="Kuang T."/>
            <person name="Xiang C."/>
            <person name="Zhu J.K."/>
            <person name="Oliver M.J."/>
            <person name="He Y."/>
        </authorList>
    </citation>
    <scope>NUCLEOTIDE SEQUENCE [LARGE SCALE GENOMIC DNA]</scope>
    <source>
        <strain evidence="2">cv. XS01</strain>
    </source>
</reference>
<evidence type="ECO:0000313" key="1">
    <source>
        <dbReference type="EMBL" id="KZV40904.1"/>
    </source>
</evidence>
<dbReference type="EMBL" id="KQ999852">
    <property type="protein sequence ID" value="KZV40904.1"/>
    <property type="molecule type" value="Genomic_DNA"/>
</dbReference>
<gene>
    <name evidence="1" type="ORF">F511_05149</name>
</gene>